<accession>A0A318TIY9</accession>
<evidence type="ECO:0000256" key="3">
    <source>
        <dbReference type="PIRSR" id="PIRSR607837-1"/>
    </source>
</evidence>
<dbReference type="GO" id="GO:0046872">
    <property type="term" value="F:metal ion binding"/>
    <property type="evidence" value="ECO:0007669"/>
    <property type="project" value="UniProtKB-KW"/>
</dbReference>
<evidence type="ECO:0000256" key="1">
    <source>
        <dbReference type="ARBA" id="ARBA00008635"/>
    </source>
</evidence>
<evidence type="ECO:0000313" key="5">
    <source>
        <dbReference type="Proteomes" id="UP000247416"/>
    </source>
</evidence>
<evidence type="ECO:0000256" key="2">
    <source>
        <dbReference type="ARBA" id="ARBA00022723"/>
    </source>
</evidence>
<dbReference type="AlphaFoldDB" id="A0A318TIY9"/>
<dbReference type="Pfam" id="PF05163">
    <property type="entry name" value="DinB"/>
    <property type="match status" value="1"/>
</dbReference>
<keyword evidence="5" id="KW-1185">Reference proteome</keyword>
<dbReference type="InterPro" id="IPR034660">
    <property type="entry name" value="DinB/YfiT-like"/>
</dbReference>
<proteinExistence type="inferred from homology"/>
<dbReference type="Proteomes" id="UP000247416">
    <property type="component" value="Unassembled WGS sequence"/>
</dbReference>
<sequence>MMYRNLNDFIQEWERNCGGTLAIYKAIMDDKKQVAIVEGHSSLESLAWHLTTSPAYFMGQVGFSLNVELNPQNTPATISEIISTYSAVSENIVKLAKENLSDEKLLTEVNSHGHQTPIGALLRMMVDHQTHHRAQMQVLLRQAGLPVPGVMGPTKEDLAK</sequence>
<reference evidence="4 5" key="1">
    <citation type="submission" date="2018-06" db="EMBL/GenBank/DDBJ databases">
        <title>Genomic Encyclopedia of Archaeal and Bacterial Type Strains, Phase II (KMG-II): from individual species to whole genera.</title>
        <authorList>
            <person name="Goeker M."/>
        </authorList>
    </citation>
    <scope>NUCLEOTIDE SEQUENCE [LARGE SCALE GENOMIC DNA]</scope>
    <source>
        <strain evidence="4 5">KACC 16626</strain>
    </source>
</reference>
<feature type="binding site" evidence="3">
    <location>
        <position position="128"/>
    </location>
    <ligand>
        <name>a divalent metal cation</name>
        <dbReference type="ChEBI" id="CHEBI:60240"/>
    </ligand>
</feature>
<dbReference type="EMBL" id="QJTJ01000022">
    <property type="protein sequence ID" value="PYF04664.1"/>
    <property type="molecule type" value="Genomic_DNA"/>
</dbReference>
<gene>
    <name evidence="4" type="ORF">BJ095_12254</name>
</gene>
<comment type="similarity">
    <text evidence="1">Belongs to the DinB family.</text>
</comment>
<protein>
    <submittedName>
        <fullName evidence="4">Putative damage-inducible protein DinB</fullName>
    </submittedName>
</protein>
<organism evidence="4 5">
    <name type="scientific">Ureibacillus chungkukjangi</name>
    <dbReference type="NCBI Taxonomy" id="1202712"/>
    <lineage>
        <taxon>Bacteria</taxon>
        <taxon>Bacillati</taxon>
        <taxon>Bacillota</taxon>
        <taxon>Bacilli</taxon>
        <taxon>Bacillales</taxon>
        <taxon>Caryophanaceae</taxon>
        <taxon>Ureibacillus</taxon>
    </lineage>
</organism>
<evidence type="ECO:0000313" key="4">
    <source>
        <dbReference type="EMBL" id="PYF04664.1"/>
    </source>
</evidence>
<dbReference type="InterPro" id="IPR007837">
    <property type="entry name" value="DinB"/>
</dbReference>
<dbReference type="Gene3D" id="1.20.120.450">
    <property type="entry name" value="dinb family like domain"/>
    <property type="match status" value="1"/>
</dbReference>
<name>A0A318TIY9_9BACL</name>
<dbReference type="SUPFAM" id="SSF109854">
    <property type="entry name" value="DinB/YfiT-like putative metalloenzymes"/>
    <property type="match status" value="1"/>
</dbReference>
<feature type="binding site" evidence="3">
    <location>
        <position position="49"/>
    </location>
    <ligand>
        <name>a divalent metal cation</name>
        <dbReference type="ChEBI" id="CHEBI:60240"/>
    </ligand>
</feature>
<feature type="binding site" evidence="3">
    <location>
        <position position="132"/>
    </location>
    <ligand>
        <name>a divalent metal cation</name>
        <dbReference type="ChEBI" id="CHEBI:60240"/>
    </ligand>
</feature>
<keyword evidence="2 3" id="KW-0479">Metal-binding</keyword>
<comment type="caution">
    <text evidence="4">The sequence shown here is derived from an EMBL/GenBank/DDBJ whole genome shotgun (WGS) entry which is preliminary data.</text>
</comment>